<sequence>MWKKGMLLVLILCFSLGSFASADQIIEKPIVTLGKDLTKAQADQMLQHFGHPQAEIIYITNQEEHHALADLLPAKVIGNKAISSSMITLKDAGYGIQVATDNISWVTDQMYAQALATAGIENAEVKVAAPFPVSGTAALTGIMKAFETVSDEKISEEQKQTATEEMVLTAKLAEEKGNDQQVVELMKQLKAQLAENKLSEEQLAQVIDNLAAQSGLNLTPEEKDALISLAIKIQNLNINWDSVVVQGQQLLDGAKDYLDANPEAKSWFGSLWEKLKMWIDSFFK</sequence>
<organism evidence="2 3">
    <name type="scientific">Ammoniphilus resinae</name>
    <dbReference type="NCBI Taxonomy" id="861532"/>
    <lineage>
        <taxon>Bacteria</taxon>
        <taxon>Bacillati</taxon>
        <taxon>Bacillota</taxon>
        <taxon>Bacilli</taxon>
        <taxon>Bacillales</taxon>
        <taxon>Paenibacillaceae</taxon>
        <taxon>Aneurinibacillus group</taxon>
        <taxon>Ammoniphilus</taxon>
    </lineage>
</organism>
<feature type="chain" id="PRO_5046425215" evidence="1">
    <location>
        <begin position="23"/>
        <end position="284"/>
    </location>
</feature>
<keyword evidence="1" id="KW-0732">Signal</keyword>
<keyword evidence="3" id="KW-1185">Reference proteome</keyword>
<evidence type="ECO:0000256" key="1">
    <source>
        <dbReference type="SAM" id="SignalP"/>
    </source>
</evidence>
<protein>
    <submittedName>
        <fullName evidence="2">Uncharacterized protein YpuA (DUF1002 family)</fullName>
    </submittedName>
</protein>
<feature type="signal peptide" evidence="1">
    <location>
        <begin position="1"/>
        <end position="22"/>
    </location>
</feature>
<dbReference type="Pfam" id="PF06207">
    <property type="entry name" value="DUF1002"/>
    <property type="match status" value="1"/>
</dbReference>
<proteinExistence type="predicted"/>
<evidence type="ECO:0000313" key="2">
    <source>
        <dbReference type="EMBL" id="MBP1935058.1"/>
    </source>
</evidence>
<accession>A0ABS4GXQ6</accession>
<evidence type="ECO:0000313" key="3">
    <source>
        <dbReference type="Proteomes" id="UP001519343"/>
    </source>
</evidence>
<reference evidence="2 3" key="1">
    <citation type="submission" date="2021-03" db="EMBL/GenBank/DDBJ databases">
        <title>Genomic Encyclopedia of Type Strains, Phase IV (KMG-IV): sequencing the most valuable type-strain genomes for metagenomic binning, comparative biology and taxonomic classification.</title>
        <authorList>
            <person name="Goeker M."/>
        </authorList>
    </citation>
    <scope>NUCLEOTIDE SEQUENCE [LARGE SCALE GENOMIC DNA]</scope>
    <source>
        <strain evidence="2 3">DSM 24738</strain>
    </source>
</reference>
<name>A0ABS4GXQ6_9BACL</name>
<dbReference type="Proteomes" id="UP001519343">
    <property type="component" value="Unassembled WGS sequence"/>
</dbReference>
<comment type="caution">
    <text evidence="2">The sequence shown here is derived from an EMBL/GenBank/DDBJ whole genome shotgun (WGS) entry which is preliminary data.</text>
</comment>
<dbReference type="InterPro" id="IPR009343">
    <property type="entry name" value="DUF1002"/>
</dbReference>
<dbReference type="EMBL" id="JAGGKT010000037">
    <property type="protein sequence ID" value="MBP1935058.1"/>
    <property type="molecule type" value="Genomic_DNA"/>
</dbReference>
<dbReference type="RefSeq" id="WP_209813019.1">
    <property type="nucleotide sequence ID" value="NZ_JAGGKT010000037.1"/>
</dbReference>
<gene>
    <name evidence="2" type="ORF">J2Z37_005078</name>
</gene>